<sequence length="257" mass="27586">MLLAFLLVLAQGSIAAIFLVEPVDQMLESNDTVAFGKVAAGETLRVIVEKKSGLAAEWNEISVNQLLLPAGWSAKSIETDKTLIAEISLPRKAEVSTQRIEFTVSNKASPLFSETFYGGVSVRDGLLTVSIDNLDQGVVVGHTASFRLTASNDSIAPHAISVESSLPRYWFSPISVSVPAGGKSELDLNVDALAYGKRGFIFKVKSELNDESSSFPASLEVSPTLRGKFFSGLVGFPFFSPSLFSQYLLIGFLAVLS</sequence>
<reference evidence="2" key="1">
    <citation type="submission" date="2021-01" db="EMBL/GenBank/DDBJ databases">
        <title>Active Sulfur Cycling in an Early Earth Analoge.</title>
        <authorList>
            <person name="Hahn C.R."/>
            <person name="Youssef N.H."/>
            <person name="Elshahed M."/>
        </authorList>
    </citation>
    <scope>NUCLEOTIDE SEQUENCE</scope>
    <source>
        <strain evidence="2">Zod_Metabat.1151</strain>
    </source>
</reference>
<proteinExistence type="predicted"/>
<dbReference type="EMBL" id="JAFGDB010000039">
    <property type="protein sequence ID" value="MBN2067274.1"/>
    <property type="molecule type" value="Genomic_DNA"/>
</dbReference>
<evidence type="ECO:0000313" key="3">
    <source>
        <dbReference type="Proteomes" id="UP000809243"/>
    </source>
</evidence>
<feature type="transmembrane region" description="Helical" evidence="1">
    <location>
        <begin position="229"/>
        <end position="256"/>
    </location>
</feature>
<keyword evidence="1" id="KW-0812">Transmembrane</keyword>
<protein>
    <submittedName>
        <fullName evidence="2">Uncharacterized protein</fullName>
    </submittedName>
</protein>
<dbReference type="Proteomes" id="UP000809243">
    <property type="component" value="Unassembled WGS sequence"/>
</dbReference>
<accession>A0A938YUA5</accession>
<comment type="caution">
    <text evidence="2">The sequence shown here is derived from an EMBL/GenBank/DDBJ whole genome shotgun (WGS) entry which is preliminary data.</text>
</comment>
<evidence type="ECO:0000256" key="1">
    <source>
        <dbReference type="SAM" id="Phobius"/>
    </source>
</evidence>
<keyword evidence="1" id="KW-1133">Transmembrane helix</keyword>
<name>A0A938YUA5_9ARCH</name>
<organism evidence="2 3">
    <name type="scientific">Candidatus Iainarchaeum sp</name>
    <dbReference type="NCBI Taxonomy" id="3101447"/>
    <lineage>
        <taxon>Archaea</taxon>
        <taxon>Candidatus Iainarchaeota</taxon>
        <taxon>Candidatus Iainarchaeia</taxon>
        <taxon>Candidatus Iainarchaeales</taxon>
        <taxon>Candidatus Iainarchaeaceae</taxon>
        <taxon>Candidatus Iainarchaeum</taxon>
    </lineage>
</organism>
<dbReference type="AlphaFoldDB" id="A0A938YUA5"/>
<keyword evidence="1" id="KW-0472">Membrane</keyword>
<gene>
    <name evidence="2" type="ORF">JW744_02300</name>
</gene>
<evidence type="ECO:0000313" key="2">
    <source>
        <dbReference type="EMBL" id="MBN2067274.1"/>
    </source>
</evidence>